<evidence type="ECO:0000313" key="10">
    <source>
        <dbReference type="EMBL" id="HJC84809.1"/>
    </source>
</evidence>
<sequence length="382" mass="40989">MSPSPAPTGATTGAAERPATGRHHRVDRRTGSGDGRNIPVDTLRGVACLFLVTFHVIGHTATEGIQVADDSALRYYTDSVEYLRMPLFTLLSGLVYAWRPLGDVHGYGTFMAKKARRLLVPYIVFVPAIGITQTVLDSTNTSREFEPLSWLLYSLSPYWFLLTTFWIFAVVALLDSLGLLSSRVNFAVLFLASVAVVLFTTTESFRVLQLGQALTLAPFFLAGVGMVRFSLFPSRTGVKVALTAVLLAVIVAVQLSLNGFFSNFGAFSDSGPVDSRHSVLGIALGVLFPLVFLSWNLSSRALAWIGGYSSGIFLLHSFAIGSSRAILGALGVESQPVEFVVLSIAGVGLSILGVVLLRKVAVGRLVLGENMTKKTPTKAKTA</sequence>
<keyword evidence="3" id="KW-1003">Cell membrane</keyword>
<feature type="transmembrane region" description="Helical" evidence="8">
    <location>
        <begin position="119"/>
        <end position="136"/>
    </location>
</feature>
<feature type="domain" description="Acyltransferase 3" evidence="9">
    <location>
        <begin position="40"/>
        <end position="352"/>
    </location>
</feature>
<keyword evidence="10" id="KW-0012">Acyltransferase</keyword>
<evidence type="ECO:0000256" key="1">
    <source>
        <dbReference type="ARBA" id="ARBA00004651"/>
    </source>
</evidence>
<evidence type="ECO:0000256" key="2">
    <source>
        <dbReference type="ARBA" id="ARBA00007400"/>
    </source>
</evidence>
<protein>
    <submittedName>
        <fullName evidence="10">Acyltransferase</fullName>
    </submittedName>
</protein>
<feature type="transmembrane region" description="Helical" evidence="8">
    <location>
        <begin position="156"/>
        <end position="177"/>
    </location>
</feature>
<feature type="transmembrane region" description="Helical" evidence="8">
    <location>
        <begin position="302"/>
        <end position="327"/>
    </location>
</feature>
<dbReference type="GO" id="GO:0016413">
    <property type="term" value="F:O-acetyltransferase activity"/>
    <property type="evidence" value="ECO:0007669"/>
    <property type="project" value="TreeGrafter"/>
</dbReference>
<organism evidence="10 11">
    <name type="scientific">Candidatus Corynebacterium faecigallinarum</name>
    <dbReference type="NCBI Taxonomy" id="2838528"/>
    <lineage>
        <taxon>Bacteria</taxon>
        <taxon>Bacillati</taxon>
        <taxon>Actinomycetota</taxon>
        <taxon>Actinomycetes</taxon>
        <taxon>Mycobacteriales</taxon>
        <taxon>Corynebacteriaceae</taxon>
        <taxon>Corynebacterium</taxon>
    </lineage>
</organism>
<dbReference type="Pfam" id="PF01757">
    <property type="entry name" value="Acyl_transf_3"/>
    <property type="match status" value="1"/>
</dbReference>
<evidence type="ECO:0000256" key="8">
    <source>
        <dbReference type="SAM" id="Phobius"/>
    </source>
</evidence>
<dbReference type="PANTHER" id="PTHR40074">
    <property type="entry name" value="O-ACETYLTRANSFERASE WECH"/>
    <property type="match status" value="1"/>
</dbReference>
<dbReference type="InterPro" id="IPR002656">
    <property type="entry name" value="Acyl_transf_3_dom"/>
</dbReference>
<feature type="transmembrane region" description="Helical" evidence="8">
    <location>
        <begin position="238"/>
        <end position="257"/>
    </location>
</feature>
<evidence type="ECO:0000256" key="6">
    <source>
        <dbReference type="ARBA" id="ARBA00023136"/>
    </source>
</evidence>
<comment type="subcellular location">
    <subcellularLocation>
        <location evidence="1">Cell membrane</location>
        <topology evidence="1">Multi-pass membrane protein</topology>
    </subcellularLocation>
</comment>
<feature type="transmembrane region" description="Helical" evidence="8">
    <location>
        <begin position="213"/>
        <end position="231"/>
    </location>
</feature>
<reference evidence="10" key="2">
    <citation type="submission" date="2021-04" db="EMBL/GenBank/DDBJ databases">
        <authorList>
            <person name="Gilroy R."/>
        </authorList>
    </citation>
    <scope>NUCLEOTIDE SEQUENCE</scope>
    <source>
        <strain evidence="10">ChiHjej13B12-4958</strain>
    </source>
</reference>
<evidence type="ECO:0000313" key="11">
    <source>
        <dbReference type="Proteomes" id="UP000823858"/>
    </source>
</evidence>
<dbReference type="GO" id="GO:0005886">
    <property type="term" value="C:plasma membrane"/>
    <property type="evidence" value="ECO:0007669"/>
    <property type="project" value="UniProtKB-SubCell"/>
</dbReference>
<evidence type="ECO:0000256" key="5">
    <source>
        <dbReference type="ARBA" id="ARBA00022989"/>
    </source>
</evidence>
<feature type="transmembrane region" description="Helical" evidence="8">
    <location>
        <begin position="184"/>
        <end position="201"/>
    </location>
</feature>
<evidence type="ECO:0000256" key="3">
    <source>
        <dbReference type="ARBA" id="ARBA00022475"/>
    </source>
</evidence>
<comment type="caution">
    <text evidence="10">The sequence shown here is derived from an EMBL/GenBank/DDBJ whole genome shotgun (WGS) entry which is preliminary data.</text>
</comment>
<keyword evidence="5 8" id="KW-1133">Transmembrane helix</keyword>
<dbReference type="GO" id="GO:0009246">
    <property type="term" value="P:enterobacterial common antigen biosynthetic process"/>
    <property type="evidence" value="ECO:0007669"/>
    <property type="project" value="TreeGrafter"/>
</dbReference>
<dbReference type="Proteomes" id="UP000823858">
    <property type="component" value="Unassembled WGS sequence"/>
</dbReference>
<gene>
    <name evidence="10" type="ORF">H9751_04545</name>
</gene>
<proteinExistence type="inferred from homology"/>
<keyword evidence="10" id="KW-0808">Transferase</keyword>
<name>A0A9D2TQ88_9CORY</name>
<evidence type="ECO:0000259" key="9">
    <source>
        <dbReference type="Pfam" id="PF01757"/>
    </source>
</evidence>
<keyword evidence="6 8" id="KW-0472">Membrane</keyword>
<dbReference type="PANTHER" id="PTHR40074:SF2">
    <property type="entry name" value="O-ACETYLTRANSFERASE WECH"/>
    <property type="match status" value="1"/>
</dbReference>
<reference evidence="10" key="1">
    <citation type="journal article" date="2021" name="PeerJ">
        <title>Extensive microbial diversity within the chicken gut microbiome revealed by metagenomics and culture.</title>
        <authorList>
            <person name="Gilroy R."/>
            <person name="Ravi A."/>
            <person name="Getino M."/>
            <person name="Pursley I."/>
            <person name="Horton D.L."/>
            <person name="Alikhan N.F."/>
            <person name="Baker D."/>
            <person name="Gharbi K."/>
            <person name="Hall N."/>
            <person name="Watson M."/>
            <person name="Adriaenssens E.M."/>
            <person name="Foster-Nyarko E."/>
            <person name="Jarju S."/>
            <person name="Secka A."/>
            <person name="Antonio M."/>
            <person name="Oren A."/>
            <person name="Chaudhuri R.R."/>
            <person name="La Ragione R."/>
            <person name="Hildebrand F."/>
            <person name="Pallen M.J."/>
        </authorList>
    </citation>
    <scope>NUCLEOTIDE SEQUENCE</scope>
    <source>
        <strain evidence="10">ChiHjej13B12-4958</strain>
    </source>
</reference>
<feature type="transmembrane region" description="Helical" evidence="8">
    <location>
        <begin position="277"/>
        <end position="295"/>
    </location>
</feature>
<evidence type="ECO:0000256" key="4">
    <source>
        <dbReference type="ARBA" id="ARBA00022692"/>
    </source>
</evidence>
<keyword evidence="4 8" id="KW-0812">Transmembrane</keyword>
<dbReference type="EMBL" id="DWVP01000009">
    <property type="protein sequence ID" value="HJC84809.1"/>
    <property type="molecule type" value="Genomic_DNA"/>
</dbReference>
<comment type="similarity">
    <text evidence="2">Belongs to the acyltransferase 3 family.</text>
</comment>
<feature type="compositionally biased region" description="Low complexity" evidence="7">
    <location>
        <begin position="7"/>
        <end position="18"/>
    </location>
</feature>
<evidence type="ECO:0000256" key="7">
    <source>
        <dbReference type="SAM" id="MobiDB-lite"/>
    </source>
</evidence>
<dbReference type="AlphaFoldDB" id="A0A9D2TQ88"/>
<accession>A0A9D2TQ88</accession>
<feature type="region of interest" description="Disordered" evidence="7">
    <location>
        <begin position="1"/>
        <end position="36"/>
    </location>
</feature>
<feature type="transmembrane region" description="Helical" evidence="8">
    <location>
        <begin position="339"/>
        <end position="357"/>
    </location>
</feature>